<protein>
    <recommendedName>
        <fullName evidence="4">Lipoprotein</fullName>
    </recommendedName>
</protein>
<dbReference type="EMBL" id="JAUSWO010000001">
    <property type="protein sequence ID" value="MDQ0513683.1"/>
    <property type="molecule type" value="Genomic_DNA"/>
</dbReference>
<reference evidence="2" key="1">
    <citation type="submission" date="2023-07" db="EMBL/GenBank/DDBJ databases">
        <title>Genomic Encyclopedia of Type Strains, Phase IV (KMG-IV): sequencing the most valuable type-strain genomes for metagenomic binning, comparative biology and taxonomic classification.</title>
        <authorList>
            <person name="Goeker M."/>
        </authorList>
    </citation>
    <scope>NUCLEOTIDE SEQUENCE [LARGE SCALE GENOMIC DNA]</scope>
    <source>
        <strain evidence="2">DSM 21204</strain>
    </source>
</reference>
<feature type="region of interest" description="Disordered" evidence="1">
    <location>
        <begin position="49"/>
        <end position="129"/>
    </location>
</feature>
<proteinExistence type="predicted"/>
<comment type="caution">
    <text evidence="2">The sequence shown here is derived from an EMBL/GenBank/DDBJ whole genome shotgun (WGS) entry which is preliminary data.</text>
</comment>
<feature type="compositionally biased region" description="Polar residues" evidence="1">
    <location>
        <begin position="119"/>
        <end position="129"/>
    </location>
</feature>
<evidence type="ECO:0000313" key="2">
    <source>
        <dbReference type="EMBL" id="MDQ0513683.1"/>
    </source>
</evidence>
<name>A0ABU0LYA3_9BACT</name>
<sequence>MLEKLKRKFISMKKFNFFKSSQLWLTSFIFSFITSFVLSACAEQIQNQKSNNQTESPQFNSKSDSNNNSQTNNSNQANNSQTNSRPEANSNSGNDAETNNNTQADQPNIPKKNEKSDNTKPQTPRASAEQIATTKLLVNSKEFQHLLEYENRENKNLIYTYYFNFLNLVEVFNNDRIIEKILPYLNIQKPELNWGSFVRKQANKIITTTTPISSLITQLKSKIDNVFSKQENENQRTGFQSLFQKLITNIENLTQNINDFISDNSDSVFEKTKNDFIMSVHKYLNTESQNLQEVLGQILQEEQNYFNQIKLLADKLSAIEKNIMNLKSLLKEINAFKSANNNLFVNNETDKDFTNDLQSLLNTLEQQVLLSSNNSAPNTNTSDNSLLDRVQMILSDYKKFKSELHKILQVIVFNKNLLTNNSEAINLLALNINTTFNNDVNNLKEVDKEKNLYNTLTIKNESEPSFQTIFEEIKKISDADNQHQLDTKLDEFKSRWESFKKLIWENNHQTKTIYPFINLAKKLSDEINKASTYQNVLTISAIINEIRNFYSKITHFVSTKENVFAEREDTDFFNELFQRETPLVNEEAMSELKTFMQKLDELIKKEKTETPTNANFSFTKLKNELEKLQDDDWEFRDNSLNPSSKISTFILKLTNLNLFTQKNKLHSELAEKFHFGRK</sequence>
<evidence type="ECO:0008006" key="4">
    <source>
        <dbReference type="Google" id="ProtNLM"/>
    </source>
</evidence>
<feature type="compositionally biased region" description="Polar residues" evidence="1">
    <location>
        <begin position="49"/>
        <end position="59"/>
    </location>
</feature>
<evidence type="ECO:0000256" key="1">
    <source>
        <dbReference type="SAM" id="MobiDB-lite"/>
    </source>
</evidence>
<feature type="compositionally biased region" description="Low complexity" evidence="1">
    <location>
        <begin position="60"/>
        <end position="84"/>
    </location>
</feature>
<keyword evidence="3" id="KW-1185">Reference proteome</keyword>
<evidence type="ECO:0000313" key="3">
    <source>
        <dbReference type="Proteomes" id="UP001240643"/>
    </source>
</evidence>
<gene>
    <name evidence="2" type="ORF">J2Z62_000121</name>
</gene>
<organism evidence="2 3">
    <name type="scientific">Mycoplasmoides fastidiosum</name>
    <dbReference type="NCBI Taxonomy" id="92758"/>
    <lineage>
        <taxon>Bacteria</taxon>
        <taxon>Bacillati</taxon>
        <taxon>Mycoplasmatota</taxon>
        <taxon>Mycoplasmoidales</taxon>
        <taxon>Mycoplasmoidaceae</taxon>
        <taxon>Mycoplasmoides</taxon>
    </lineage>
</organism>
<dbReference type="Proteomes" id="UP001240643">
    <property type="component" value="Unassembled WGS sequence"/>
</dbReference>
<feature type="compositionally biased region" description="Polar residues" evidence="1">
    <location>
        <begin position="85"/>
        <end position="106"/>
    </location>
</feature>
<accession>A0ABU0LYA3</accession>